<keyword evidence="5" id="KW-1133">Transmembrane helix</keyword>
<dbReference type="PANTHER" id="PTHR19331">
    <property type="entry name" value="SCAVENGER RECEPTOR DOMAIN-CONTAINING"/>
    <property type="match status" value="1"/>
</dbReference>
<comment type="caution">
    <text evidence="4">Lacks conserved residue(s) required for the propagation of feature annotation.</text>
</comment>
<reference evidence="7" key="1">
    <citation type="submission" date="2014-12" db="EMBL/GenBank/DDBJ databases">
        <title>Insight into the proteome of Arion vulgaris.</title>
        <authorList>
            <person name="Aradska J."/>
            <person name="Bulat T."/>
            <person name="Smidak R."/>
            <person name="Sarate P."/>
            <person name="Gangsoo J."/>
            <person name="Sialana F."/>
            <person name="Bilban M."/>
            <person name="Lubec G."/>
        </authorList>
    </citation>
    <scope>NUCLEOTIDE SEQUENCE</scope>
    <source>
        <tissue evidence="7">Skin</tissue>
    </source>
</reference>
<proteinExistence type="predicted"/>
<evidence type="ECO:0000256" key="1">
    <source>
        <dbReference type="ARBA" id="ARBA00022729"/>
    </source>
</evidence>
<evidence type="ECO:0000256" key="2">
    <source>
        <dbReference type="ARBA" id="ARBA00022737"/>
    </source>
</evidence>
<dbReference type="SMART" id="SM00202">
    <property type="entry name" value="SR"/>
    <property type="match status" value="2"/>
</dbReference>
<dbReference type="Gene3D" id="3.10.250.10">
    <property type="entry name" value="SRCR-like domain"/>
    <property type="match status" value="3"/>
</dbReference>
<dbReference type="SUPFAM" id="SSF82671">
    <property type="entry name" value="SEA domain"/>
    <property type="match status" value="1"/>
</dbReference>
<evidence type="ECO:0000313" key="7">
    <source>
        <dbReference type="EMBL" id="CEK90440.1"/>
    </source>
</evidence>
<evidence type="ECO:0000259" key="6">
    <source>
        <dbReference type="PROSITE" id="PS50287"/>
    </source>
</evidence>
<gene>
    <name evidence="7" type="primary">ORF176935</name>
</gene>
<feature type="transmembrane region" description="Helical" evidence="5">
    <location>
        <begin position="7"/>
        <end position="29"/>
    </location>
</feature>
<dbReference type="InterPro" id="IPR036364">
    <property type="entry name" value="SEA_dom_sf"/>
</dbReference>
<dbReference type="Pfam" id="PF01390">
    <property type="entry name" value="SEA"/>
    <property type="match status" value="1"/>
</dbReference>
<feature type="domain" description="SRCR" evidence="6">
    <location>
        <begin position="619"/>
        <end position="720"/>
    </location>
</feature>
<dbReference type="AlphaFoldDB" id="A0A0B7BE74"/>
<dbReference type="Gene3D" id="3.30.70.960">
    <property type="entry name" value="SEA domain"/>
    <property type="match status" value="1"/>
</dbReference>
<keyword evidence="2" id="KW-0677">Repeat</keyword>
<evidence type="ECO:0000256" key="3">
    <source>
        <dbReference type="ARBA" id="ARBA00023157"/>
    </source>
</evidence>
<dbReference type="PROSITE" id="PS50287">
    <property type="entry name" value="SRCR_2"/>
    <property type="match status" value="3"/>
</dbReference>
<feature type="domain" description="SRCR" evidence="6">
    <location>
        <begin position="717"/>
        <end position="830"/>
    </location>
</feature>
<organism evidence="7">
    <name type="scientific">Arion vulgaris</name>
    <dbReference type="NCBI Taxonomy" id="1028688"/>
    <lineage>
        <taxon>Eukaryota</taxon>
        <taxon>Metazoa</taxon>
        <taxon>Spiralia</taxon>
        <taxon>Lophotrochozoa</taxon>
        <taxon>Mollusca</taxon>
        <taxon>Gastropoda</taxon>
        <taxon>Heterobranchia</taxon>
        <taxon>Euthyneura</taxon>
        <taxon>Panpulmonata</taxon>
        <taxon>Eupulmonata</taxon>
        <taxon>Stylommatophora</taxon>
        <taxon>Helicina</taxon>
        <taxon>Arionoidea</taxon>
        <taxon>Arionidae</taxon>
        <taxon>Arion</taxon>
    </lineage>
</organism>
<dbReference type="SUPFAM" id="SSF56487">
    <property type="entry name" value="SRCR-like"/>
    <property type="match status" value="3"/>
</dbReference>
<dbReference type="InterPro" id="IPR000082">
    <property type="entry name" value="SEA_dom"/>
</dbReference>
<keyword evidence="3 4" id="KW-1015">Disulfide bond</keyword>
<keyword evidence="5" id="KW-0472">Membrane</keyword>
<protein>
    <recommendedName>
        <fullName evidence="6">SRCR domain-containing protein</fullName>
    </recommendedName>
</protein>
<dbReference type="EMBL" id="HACG01043575">
    <property type="protein sequence ID" value="CEK90440.1"/>
    <property type="molecule type" value="Transcribed_RNA"/>
</dbReference>
<dbReference type="Pfam" id="PF00530">
    <property type="entry name" value="SRCR"/>
    <property type="match status" value="2"/>
</dbReference>
<feature type="domain" description="SRCR" evidence="6">
    <location>
        <begin position="361"/>
        <end position="460"/>
    </location>
</feature>
<dbReference type="GO" id="GO:0016020">
    <property type="term" value="C:membrane"/>
    <property type="evidence" value="ECO:0007669"/>
    <property type="project" value="InterPro"/>
</dbReference>
<keyword evidence="1" id="KW-0732">Signal</keyword>
<accession>A0A0B7BE74</accession>
<feature type="disulfide bond" evidence="4">
    <location>
        <begin position="799"/>
        <end position="809"/>
    </location>
</feature>
<evidence type="ECO:0000256" key="4">
    <source>
        <dbReference type="PROSITE-ProRule" id="PRU00196"/>
    </source>
</evidence>
<feature type="non-terminal residue" evidence="7">
    <location>
        <position position="852"/>
    </location>
</feature>
<dbReference type="InterPro" id="IPR036772">
    <property type="entry name" value="SRCR-like_dom_sf"/>
</dbReference>
<name>A0A0B7BE74_9EUPU</name>
<dbReference type="InterPro" id="IPR001190">
    <property type="entry name" value="SRCR"/>
</dbReference>
<evidence type="ECO:0000256" key="5">
    <source>
        <dbReference type="SAM" id="Phobius"/>
    </source>
</evidence>
<sequence length="852" mass="94103">RRLQLYIIVFVGVVVILALALGLGFGLGYSDDDNVAASRLQNENPNRVSDVTISIIVEDLEWNNAMGDTQSSSFKRSADITERSMDSYFGKSQMAETYNYAVVTKLWQGSVGCNAQIYLNPPTVSTSQENRDIYNIIQNGSGQQYIEASLKQGEDAFIAASQLYRVKFRFDTLTIIAWSTTTNVINETTTTKPTATGTASSLAPATTSSSGIPSSITATTVAFTSSGTMVTTASSVTSAPNNLETTKSDIANNNTLVDMAAWLNLTVHSVNWNSTLTDKTSDQFRYLSDKVINVILQLNFNISELEIVSFTREGETITVSAILSIIDYANIDITTLANQLNMSLQLVQESNNMAFLELANMKFVEDLTVLLKQTELWVWYHSKWNPVCQRSLPVSAVDVACRQLGYEHGLAYEGMFTENSLDLFNLTCSGNISEKSLADCVGMFSNIFMANCAVANVNCFNNLMSYDLVGGRENIYGYVGVNWDNRNGFLCLSGEHKDAMATYLCRDINSAFYGGSYLQTDILQKPAETDNVWNVNANCYRPDTDNTFSDCVLSAWVFNPNATYYTISLTETTEPLPYMPDWSVCPLNPSTTKSPDKILPEYSFSDSCLVDLQCYTQPVAIYQGPSNVGYIFATNNSDPLLFCRDNFSDVEAAVACKTLGYSNGGISLKFNPFPWFDARSWKYSSYAFRCTEQDTIQECNKTDVDVTQLVCSGPAVVKCVDESTTDKEWDLKLDSNGYTVLLYYKNQWGLICNSGAKSLWTTAEAKTVCMQLGYTHGVPRLLNLQPVRSLPHVITNVVCSNSATKLSECNYTEVNDDSCTHSFAAEVFCYNSTDVADLELVSGPEFNSGLVK</sequence>
<feature type="non-terminal residue" evidence="7">
    <location>
        <position position="1"/>
    </location>
</feature>
<feature type="disulfide bond" evidence="4">
    <location>
        <begin position="388"/>
        <end position="452"/>
    </location>
</feature>
<keyword evidence="5" id="KW-0812">Transmembrane</keyword>